<keyword evidence="2 5" id="KW-0689">Ribosomal protein</keyword>
<dbReference type="GO" id="GO:1990904">
    <property type="term" value="C:ribonucleoprotein complex"/>
    <property type="evidence" value="ECO:0007669"/>
    <property type="project" value="UniProtKB-KW"/>
</dbReference>
<evidence type="ECO:0000256" key="5">
    <source>
        <dbReference type="HAMAP-Rule" id="MF_00514"/>
    </source>
</evidence>
<evidence type="ECO:0000256" key="6">
    <source>
        <dbReference type="RuleBase" id="RU000568"/>
    </source>
</evidence>
<evidence type="ECO:0000256" key="3">
    <source>
        <dbReference type="ARBA" id="ARBA00023274"/>
    </source>
</evidence>
<dbReference type="GO" id="GO:0006412">
    <property type="term" value="P:translation"/>
    <property type="evidence" value="ECO:0007669"/>
    <property type="project" value="UniProtKB-UniRule"/>
</dbReference>
<evidence type="ECO:0000313" key="8">
    <source>
        <dbReference type="EMBL" id="SEE19841.1"/>
    </source>
</evidence>
<dbReference type="GO" id="GO:0005840">
    <property type="term" value="C:ribosome"/>
    <property type="evidence" value="ECO:0007669"/>
    <property type="project" value="UniProtKB-KW"/>
</dbReference>
<dbReference type="InterPro" id="IPR037229">
    <property type="entry name" value="Ribosomal_bL35_sf"/>
</dbReference>
<dbReference type="Proteomes" id="UP000183208">
    <property type="component" value="Unassembled WGS sequence"/>
</dbReference>
<gene>
    <name evidence="5" type="primary">rpmI</name>
    <name evidence="8" type="ORF">SAMN05444171_6618</name>
</gene>
<dbReference type="PRINTS" id="PR00064">
    <property type="entry name" value="RIBOSOMALL35"/>
</dbReference>
<name>A0A1M7GHY2_9BRAD</name>
<dbReference type="HAMAP" id="MF_00514">
    <property type="entry name" value="Ribosomal_bL35"/>
    <property type="match status" value="1"/>
</dbReference>
<keyword evidence="3 5" id="KW-0687">Ribonucleoprotein</keyword>
<dbReference type="InterPro" id="IPR001706">
    <property type="entry name" value="Ribosomal_bL35"/>
</dbReference>
<dbReference type="FunFam" id="4.10.410.60:FF:000001">
    <property type="entry name" value="50S ribosomal protein L35"/>
    <property type="match status" value="1"/>
</dbReference>
<evidence type="ECO:0000256" key="1">
    <source>
        <dbReference type="ARBA" id="ARBA00006598"/>
    </source>
</evidence>
<feature type="region of interest" description="Disordered" evidence="7">
    <location>
        <begin position="1"/>
        <end position="25"/>
    </location>
</feature>
<dbReference type="EMBL" id="FNTI01000001">
    <property type="protein sequence ID" value="SEE19841.1"/>
    <property type="molecule type" value="Genomic_DNA"/>
</dbReference>
<evidence type="ECO:0000256" key="2">
    <source>
        <dbReference type="ARBA" id="ARBA00022980"/>
    </source>
</evidence>
<dbReference type="SUPFAM" id="SSF143034">
    <property type="entry name" value="L35p-like"/>
    <property type="match status" value="1"/>
</dbReference>
<comment type="similarity">
    <text evidence="1 5 6">Belongs to the bacterial ribosomal protein bL35 family.</text>
</comment>
<dbReference type="Pfam" id="PF01632">
    <property type="entry name" value="Ribosomal_L35p"/>
    <property type="match status" value="1"/>
</dbReference>
<evidence type="ECO:0000313" key="9">
    <source>
        <dbReference type="Proteomes" id="UP000183208"/>
    </source>
</evidence>
<accession>A0A1M7GHY2</accession>
<dbReference type="Gene3D" id="4.10.410.60">
    <property type="match status" value="1"/>
</dbReference>
<dbReference type="NCBIfam" id="TIGR00001">
    <property type="entry name" value="rpmI_bact"/>
    <property type="match status" value="1"/>
</dbReference>
<dbReference type="AlphaFoldDB" id="A0A1M7GHY2"/>
<sequence length="79" mass="8817">MAAPGRASLAGKLNAQAEDQVRRKKRFKVTATGKVMAAHAGKRHGIIERTKKQIRQLRGTRVLFKTDGDNIEKYFLPNA</sequence>
<evidence type="ECO:0000256" key="4">
    <source>
        <dbReference type="ARBA" id="ARBA00071664"/>
    </source>
</evidence>
<reference evidence="8 9" key="1">
    <citation type="submission" date="2016-10" db="EMBL/GenBank/DDBJ databases">
        <authorList>
            <person name="de Groot N.N."/>
        </authorList>
    </citation>
    <scope>NUCLEOTIDE SEQUENCE [LARGE SCALE GENOMIC DNA]</scope>
    <source>
        <strain evidence="8 9">GAS522</strain>
    </source>
</reference>
<organism evidence="8 9">
    <name type="scientific">Bradyrhizobium lablabi</name>
    <dbReference type="NCBI Taxonomy" id="722472"/>
    <lineage>
        <taxon>Bacteria</taxon>
        <taxon>Pseudomonadati</taxon>
        <taxon>Pseudomonadota</taxon>
        <taxon>Alphaproteobacteria</taxon>
        <taxon>Hyphomicrobiales</taxon>
        <taxon>Nitrobacteraceae</taxon>
        <taxon>Bradyrhizobium</taxon>
    </lineage>
</organism>
<evidence type="ECO:0000256" key="7">
    <source>
        <dbReference type="SAM" id="MobiDB-lite"/>
    </source>
</evidence>
<proteinExistence type="inferred from homology"/>
<dbReference type="GO" id="GO:0003735">
    <property type="term" value="F:structural constituent of ribosome"/>
    <property type="evidence" value="ECO:0007669"/>
    <property type="project" value="InterPro"/>
</dbReference>
<dbReference type="InterPro" id="IPR021137">
    <property type="entry name" value="Ribosomal_bL35-like"/>
</dbReference>
<protein>
    <recommendedName>
        <fullName evidence="4 5">Large ribosomal subunit protein bL35</fullName>
    </recommendedName>
</protein>